<evidence type="ECO:0000256" key="1">
    <source>
        <dbReference type="SAM" id="Phobius"/>
    </source>
</evidence>
<proteinExistence type="predicted"/>
<dbReference type="EMBL" id="LAZR01020502">
    <property type="protein sequence ID" value="KKL88657.1"/>
    <property type="molecule type" value="Genomic_DNA"/>
</dbReference>
<accession>A0A0F9IN36</accession>
<feature type="transmembrane region" description="Helical" evidence="1">
    <location>
        <begin position="100"/>
        <end position="118"/>
    </location>
</feature>
<keyword evidence="1" id="KW-0472">Membrane</keyword>
<name>A0A0F9IN36_9ZZZZ</name>
<dbReference type="AlphaFoldDB" id="A0A0F9IN36"/>
<feature type="transmembrane region" description="Helical" evidence="1">
    <location>
        <begin position="34"/>
        <end position="52"/>
    </location>
</feature>
<feature type="transmembrane region" description="Helical" evidence="1">
    <location>
        <begin position="64"/>
        <end position="80"/>
    </location>
</feature>
<evidence type="ECO:0000313" key="2">
    <source>
        <dbReference type="EMBL" id="KKL88657.1"/>
    </source>
</evidence>
<keyword evidence="1" id="KW-0812">Transmembrane</keyword>
<feature type="non-terminal residue" evidence="2">
    <location>
        <position position="1"/>
    </location>
</feature>
<keyword evidence="1" id="KW-1133">Transmembrane helix</keyword>
<gene>
    <name evidence="2" type="ORF">LCGC14_1922550</name>
</gene>
<organism evidence="2">
    <name type="scientific">marine sediment metagenome</name>
    <dbReference type="NCBI Taxonomy" id="412755"/>
    <lineage>
        <taxon>unclassified sequences</taxon>
        <taxon>metagenomes</taxon>
        <taxon>ecological metagenomes</taxon>
    </lineage>
</organism>
<reference evidence="2" key="1">
    <citation type="journal article" date="2015" name="Nature">
        <title>Complex archaea that bridge the gap between prokaryotes and eukaryotes.</title>
        <authorList>
            <person name="Spang A."/>
            <person name="Saw J.H."/>
            <person name="Jorgensen S.L."/>
            <person name="Zaremba-Niedzwiedzka K."/>
            <person name="Martijn J."/>
            <person name="Lind A.E."/>
            <person name="van Eijk R."/>
            <person name="Schleper C."/>
            <person name="Guy L."/>
            <person name="Ettema T.J."/>
        </authorList>
    </citation>
    <scope>NUCLEOTIDE SEQUENCE</scope>
</reference>
<comment type="caution">
    <text evidence="2">The sequence shown here is derived from an EMBL/GenBank/DDBJ whole genome shotgun (WGS) entry which is preliminary data.</text>
</comment>
<sequence length="123" mass="13661">ISVKRVWIVGAEFVGDYSIFRQLTLFTTYGFSDFIRLFLVILTIMGIMIFMSQKEIIEASESKIAVALLLIWAFSVVGWLDTGLATSTTSTGINRLAELSSQYGIAILSTGAGLFFIMRKIFT</sequence>
<protein>
    <submittedName>
        <fullName evidence="2">Uncharacterized protein</fullName>
    </submittedName>
</protein>